<evidence type="ECO:0000256" key="1">
    <source>
        <dbReference type="ARBA" id="ARBA00007381"/>
    </source>
</evidence>
<keyword evidence="5" id="KW-1185">Reference proteome</keyword>
<keyword evidence="3" id="KW-0067">ATP-binding</keyword>
<reference evidence="4" key="1">
    <citation type="submission" date="2025-08" db="UniProtKB">
        <authorList>
            <consortium name="Ensembl"/>
        </authorList>
    </citation>
    <scope>IDENTIFICATION</scope>
</reference>
<dbReference type="PANTHER" id="PTHR19375">
    <property type="entry name" value="HEAT SHOCK PROTEIN 70KDA"/>
    <property type="match status" value="1"/>
</dbReference>
<dbReference type="InterPro" id="IPR013126">
    <property type="entry name" value="Hsp_70_fam"/>
</dbReference>
<dbReference type="Ensembl" id="ENSGMOT00000024407.1">
    <property type="protein sequence ID" value="ENSGMOP00000032715.1"/>
    <property type="gene ID" value="ENSGMOG00000037103.1"/>
</dbReference>
<name>A0A8C5AJA6_GADMO</name>
<evidence type="ECO:0000256" key="3">
    <source>
        <dbReference type="ARBA" id="ARBA00022840"/>
    </source>
</evidence>
<protein>
    <submittedName>
        <fullName evidence="4">Uncharacterized protein</fullName>
    </submittedName>
</protein>
<dbReference type="Pfam" id="PF00012">
    <property type="entry name" value="HSP70"/>
    <property type="match status" value="1"/>
</dbReference>
<sequence length="108" mass="12526">MTLFMTPLIIRNTTIPTKQTQTFSTGTDNQPGVLIQVFEGERRAMTKDNHLLGEFDTQSRPILTKFYCFLWPEICRKTHPNTLFTHFYPQTAILSSSILVGNRPIWQH</sequence>
<accession>A0A8C5AJA6</accession>
<proteinExistence type="inferred from homology"/>
<comment type="similarity">
    <text evidence="1">Belongs to the heat shock protein 70 family.</text>
</comment>
<dbReference type="SUPFAM" id="SSF100920">
    <property type="entry name" value="Heat shock protein 70kD (HSP70), peptide-binding domain"/>
    <property type="match status" value="1"/>
</dbReference>
<dbReference type="Gene3D" id="2.60.34.10">
    <property type="entry name" value="Substrate Binding Domain Of DNAk, Chain A, domain 1"/>
    <property type="match status" value="1"/>
</dbReference>
<dbReference type="Proteomes" id="UP000694546">
    <property type="component" value="Chromosome 2"/>
</dbReference>
<organism evidence="4 5">
    <name type="scientific">Gadus morhua</name>
    <name type="common">Atlantic cod</name>
    <dbReference type="NCBI Taxonomy" id="8049"/>
    <lineage>
        <taxon>Eukaryota</taxon>
        <taxon>Metazoa</taxon>
        <taxon>Chordata</taxon>
        <taxon>Craniata</taxon>
        <taxon>Vertebrata</taxon>
        <taxon>Euteleostomi</taxon>
        <taxon>Actinopterygii</taxon>
        <taxon>Neopterygii</taxon>
        <taxon>Teleostei</taxon>
        <taxon>Neoteleostei</taxon>
        <taxon>Acanthomorphata</taxon>
        <taxon>Zeiogadaria</taxon>
        <taxon>Gadariae</taxon>
        <taxon>Gadiformes</taxon>
        <taxon>Gadoidei</taxon>
        <taxon>Gadidae</taxon>
        <taxon>Gadus</taxon>
    </lineage>
</organism>
<evidence type="ECO:0000313" key="4">
    <source>
        <dbReference type="Ensembl" id="ENSGMOP00000032715.1"/>
    </source>
</evidence>
<evidence type="ECO:0000313" key="5">
    <source>
        <dbReference type="Proteomes" id="UP000694546"/>
    </source>
</evidence>
<dbReference type="GO" id="GO:0140662">
    <property type="term" value="F:ATP-dependent protein folding chaperone"/>
    <property type="evidence" value="ECO:0007669"/>
    <property type="project" value="InterPro"/>
</dbReference>
<keyword evidence="2" id="KW-0547">Nucleotide-binding</keyword>
<dbReference type="GO" id="GO:0005524">
    <property type="term" value="F:ATP binding"/>
    <property type="evidence" value="ECO:0007669"/>
    <property type="project" value="UniProtKB-KW"/>
</dbReference>
<reference evidence="4" key="2">
    <citation type="submission" date="2025-09" db="UniProtKB">
        <authorList>
            <consortium name="Ensembl"/>
        </authorList>
    </citation>
    <scope>IDENTIFICATION</scope>
</reference>
<dbReference type="InterPro" id="IPR029047">
    <property type="entry name" value="HSP70_peptide-bd_sf"/>
</dbReference>
<dbReference type="AlphaFoldDB" id="A0A8C5AJA6"/>
<dbReference type="GeneTree" id="ENSGT00940000161215"/>
<evidence type="ECO:0000256" key="2">
    <source>
        <dbReference type="ARBA" id="ARBA00022741"/>
    </source>
</evidence>